<accession>A0ABR8UN74</accession>
<keyword evidence="1" id="KW-1133">Transmembrane helix</keyword>
<comment type="caution">
    <text evidence="2">The sequence shown here is derived from an EMBL/GenBank/DDBJ whole genome shotgun (WGS) entry which is preliminary data.</text>
</comment>
<feature type="transmembrane region" description="Helical" evidence="1">
    <location>
        <begin position="12"/>
        <end position="35"/>
    </location>
</feature>
<evidence type="ECO:0000313" key="2">
    <source>
        <dbReference type="EMBL" id="MBD7994004.1"/>
    </source>
</evidence>
<dbReference type="RefSeq" id="WP_191806399.1">
    <property type="nucleotide sequence ID" value="NZ_JACSQD010000001.1"/>
</dbReference>
<keyword evidence="1" id="KW-0472">Membrane</keyword>
<gene>
    <name evidence="2" type="ORF">H9639_01660</name>
</gene>
<feature type="transmembrane region" description="Helical" evidence="1">
    <location>
        <begin position="84"/>
        <end position="105"/>
    </location>
</feature>
<proteinExistence type="predicted"/>
<evidence type="ECO:0000313" key="3">
    <source>
        <dbReference type="Proteomes" id="UP000609874"/>
    </source>
</evidence>
<organism evidence="2 3">
    <name type="scientific">Arthrobacter gallicola</name>
    <dbReference type="NCBI Taxonomy" id="2762225"/>
    <lineage>
        <taxon>Bacteria</taxon>
        <taxon>Bacillati</taxon>
        <taxon>Actinomycetota</taxon>
        <taxon>Actinomycetes</taxon>
        <taxon>Micrococcales</taxon>
        <taxon>Micrococcaceae</taxon>
        <taxon>Arthrobacter</taxon>
    </lineage>
</organism>
<feature type="transmembrane region" description="Helical" evidence="1">
    <location>
        <begin position="111"/>
        <end position="130"/>
    </location>
</feature>
<reference evidence="2 3" key="1">
    <citation type="submission" date="2020-08" db="EMBL/GenBank/DDBJ databases">
        <title>A Genomic Blueprint of the Chicken Gut Microbiome.</title>
        <authorList>
            <person name="Gilroy R."/>
            <person name="Ravi A."/>
            <person name="Getino M."/>
            <person name="Pursley I."/>
            <person name="Horton D.L."/>
            <person name="Alikhan N.-F."/>
            <person name="Baker D."/>
            <person name="Gharbi K."/>
            <person name="Hall N."/>
            <person name="Watson M."/>
            <person name="Adriaenssens E.M."/>
            <person name="Foster-Nyarko E."/>
            <person name="Jarju S."/>
            <person name="Secka A."/>
            <person name="Antonio M."/>
            <person name="Oren A."/>
            <person name="Chaudhuri R."/>
            <person name="La Ragione R.M."/>
            <person name="Hildebrand F."/>
            <person name="Pallen M.J."/>
        </authorList>
    </citation>
    <scope>NUCLEOTIDE SEQUENCE [LARGE SCALE GENOMIC DNA]</scope>
    <source>
        <strain evidence="2 3">Sa2CUA1</strain>
    </source>
</reference>
<keyword evidence="3" id="KW-1185">Reference proteome</keyword>
<sequence length="143" mass="14697">MSNTPARPRRSVFFLIPAGAVAGMILGILNFQINYAASVESQDLSSYILWTLIGGAVLGASFACPASVLAFLSADAGKSRRFCAGAAGVVLALCWLVYTAVSASGGTPVTALLPVAAALTIAAGTWFVWLTTQARAVKGTESR</sequence>
<protein>
    <submittedName>
        <fullName evidence="2">Uncharacterized protein</fullName>
    </submittedName>
</protein>
<keyword evidence="1" id="KW-0812">Transmembrane</keyword>
<name>A0ABR8UN74_9MICC</name>
<feature type="transmembrane region" description="Helical" evidence="1">
    <location>
        <begin position="47"/>
        <end position="72"/>
    </location>
</feature>
<dbReference type="EMBL" id="JACSQD010000001">
    <property type="protein sequence ID" value="MBD7994004.1"/>
    <property type="molecule type" value="Genomic_DNA"/>
</dbReference>
<dbReference type="Proteomes" id="UP000609874">
    <property type="component" value="Unassembled WGS sequence"/>
</dbReference>
<evidence type="ECO:0000256" key="1">
    <source>
        <dbReference type="SAM" id="Phobius"/>
    </source>
</evidence>